<sequence>MNYLTYMKKLLNQLETMDHVYSKDIPNISLYMDQVTTFMDDNLGSLKRRDEDKILTKTMINNYSKNHILPPPIKKKYSPDHMIMLIFIYYSKHVLSITDIQKLLSPIKDMLENNSDFSLEEFYDKLLNVQKDEFKLFKQHIENTIEVAVNTFKDSDIEGKDKDMLELFNIIYLLTLQATAQKHLAEKLIDRYFKQSSDTKENKGK</sequence>
<protein>
    <submittedName>
        <fullName evidence="1">DUF1836 domain-containing protein</fullName>
    </submittedName>
</protein>
<keyword evidence="2" id="KW-1185">Reference proteome</keyword>
<reference evidence="1" key="1">
    <citation type="submission" date="2023-09" db="EMBL/GenBank/DDBJ databases">
        <title>Vallitalea sediminicola and Vallitalea maricola sp. nov., anaerobic bacteria isolated from marine sediment.</title>
        <authorList>
            <person name="Hirano S."/>
            <person name="Maeda A."/>
            <person name="Terahara T."/>
            <person name="Mori K."/>
            <person name="Hamada M."/>
            <person name="Matsumoto R."/>
            <person name="Kobayashi T."/>
        </authorList>
    </citation>
    <scope>NUCLEOTIDE SEQUENCE</scope>
    <source>
        <strain evidence="1">AN17-2</strain>
    </source>
</reference>
<comment type="caution">
    <text evidence="1">The sequence shown here is derived from an EMBL/GenBank/DDBJ whole genome shotgun (WGS) entry which is preliminary data.</text>
</comment>
<dbReference type="EMBL" id="BTPU01000020">
    <property type="protein sequence ID" value="GMQ62068.1"/>
    <property type="molecule type" value="Genomic_DNA"/>
</dbReference>
<organism evidence="1 2">
    <name type="scientific">Vallitalea maricola</name>
    <dbReference type="NCBI Taxonomy" id="3074433"/>
    <lineage>
        <taxon>Bacteria</taxon>
        <taxon>Bacillati</taxon>
        <taxon>Bacillota</taxon>
        <taxon>Clostridia</taxon>
        <taxon>Lachnospirales</taxon>
        <taxon>Vallitaleaceae</taxon>
        <taxon>Vallitalea</taxon>
    </lineage>
</organism>
<name>A0ACB5UJH7_9FIRM</name>
<accession>A0ACB5UJH7</accession>
<evidence type="ECO:0000313" key="1">
    <source>
        <dbReference type="EMBL" id="GMQ62068.1"/>
    </source>
</evidence>
<gene>
    <name evidence="1" type="ORF">AN2V17_12990</name>
</gene>
<evidence type="ECO:0000313" key="2">
    <source>
        <dbReference type="Proteomes" id="UP001374599"/>
    </source>
</evidence>
<proteinExistence type="predicted"/>
<dbReference type="Proteomes" id="UP001374599">
    <property type="component" value="Unassembled WGS sequence"/>
</dbReference>